<dbReference type="SUPFAM" id="SSF63411">
    <property type="entry name" value="LuxS/MPP-like metallohydrolase"/>
    <property type="match status" value="2"/>
</dbReference>
<keyword evidence="4" id="KW-1185">Reference proteome</keyword>
<feature type="domain" description="Peptidase M16 N-terminal" evidence="1">
    <location>
        <begin position="76"/>
        <end position="155"/>
    </location>
</feature>
<dbReference type="PANTHER" id="PTHR43016">
    <property type="entry name" value="PRESEQUENCE PROTEASE"/>
    <property type="match status" value="1"/>
</dbReference>
<dbReference type="AlphaFoldDB" id="A0A926IC34"/>
<evidence type="ECO:0000313" key="3">
    <source>
        <dbReference type="EMBL" id="MBC8578302.1"/>
    </source>
</evidence>
<dbReference type="InterPro" id="IPR055130">
    <property type="entry name" value="PreP_C"/>
</dbReference>
<comment type="caution">
    <text evidence="3">The sequence shown here is derived from an EMBL/GenBank/DDBJ whole genome shotgun (WGS) entry which is preliminary data.</text>
</comment>
<name>A0A926IC34_9FIRM</name>
<dbReference type="RefSeq" id="WP_249331325.1">
    <property type="nucleotide sequence ID" value="NZ_JACRSY010000002.1"/>
</dbReference>
<protein>
    <submittedName>
        <fullName evidence="3">Insulinase family protein</fullName>
    </submittedName>
</protein>
<feature type="domain" description="Presequence protease mitochondrial-type C-terminal" evidence="2">
    <location>
        <begin position="760"/>
        <end position="896"/>
    </location>
</feature>
<evidence type="ECO:0000313" key="4">
    <source>
        <dbReference type="Proteomes" id="UP000655830"/>
    </source>
</evidence>
<dbReference type="Pfam" id="PF00675">
    <property type="entry name" value="Peptidase_M16"/>
    <property type="match status" value="1"/>
</dbReference>
<dbReference type="Proteomes" id="UP000655830">
    <property type="component" value="Unassembled WGS sequence"/>
</dbReference>
<dbReference type="EMBL" id="JACRSY010000002">
    <property type="protein sequence ID" value="MBC8578302.1"/>
    <property type="molecule type" value="Genomic_DNA"/>
</dbReference>
<accession>A0A926IC34</accession>
<gene>
    <name evidence="3" type="ORF">H8718_01930</name>
</gene>
<dbReference type="InterPro" id="IPR011249">
    <property type="entry name" value="Metalloenz_LuxS/M16"/>
</dbReference>
<dbReference type="Pfam" id="PF22516">
    <property type="entry name" value="PreP_C"/>
    <property type="match status" value="1"/>
</dbReference>
<evidence type="ECO:0000259" key="2">
    <source>
        <dbReference type="Pfam" id="PF22516"/>
    </source>
</evidence>
<dbReference type="InterPro" id="IPR011765">
    <property type="entry name" value="Pept_M16_N"/>
</dbReference>
<dbReference type="Gene3D" id="3.30.830.10">
    <property type="entry name" value="Metalloenzyme, LuxS/M16 peptidase-like"/>
    <property type="match status" value="4"/>
</dbReference>
<reference evidence="3" key="1">
    <citation type="submission" date="2020-08" db="EMBL/GenBank/DDBJ databases">
        <title>Genome public.</title>
        <authorList>
            <person name="Liu C."/>
            <person name="Sun Q."/>
        </authorList>
    </citation>
    <scope>NUCLEOTIDE SEQUENCE</scope>
    <source>
        <strain evidence="3">NSJ-12</strain>
    </source>
</reference>
<proteinExistence type="predicted"/>
<evidence type="ECO:0000259" key="1">
    <source>
        <dbReference type="Pfam" id="PF00675"/>
    </source>
</evidence>
<dbReference type="GO" id="GO:0046872">
    <property type="term" value="F:metal ion binding"/>
    <property type="evidence" value="ECO:0007669"/>
    <property type="project" value="InterPro"/>
</dbReference>
<dbReference type="PANTHER" id="PTHR43016:SF16">
    <property type="entry name" value="METALLOPROTEASE, PUTATIVE (AFU_ORTHOLOGUE AFUA_4G07610)-RELATED"/>
    <property type="match status" value="1"/>
</dbReference>
<sequence length="932" mass="107211">MQKRKLNILLGLIGLIFFIYLLPVGAKSTAFVETSKRNCGQDILHEYRHKDTGLRLVWVENDDPNMSFTLGVKTPTTDNTGVNHIIEHTLFTGSKSYPSSTLFFDASSKYPNLFMNAMTSSDMTMFPFATSHKACFKTLMSIYLDSILNPKMLENPYSFYEESFHYNPTTNQYGGVVYNEMKGASTDSGRQIFRAIRQSLYEGTHYEHDSGGDPAFIPELTYENFVETYKNFYYPGNMMIVLYGDLNIGEVLEEIDESFKSFVLTDKVIDVNVMPTLDVPKKICYFNSQGSSGYLIKSFVIERDLTSKEMLEMDLWVSSYLVDEQSYFMKTMKARGVPKVQIVKDNDLKYPSYSIVMLDIPKAHMEEYEQILEETLEGVCKAPKNLEIEKDIIAKNKLIACREDESTIRGIEISQTFLDAWAHDKSSDYYFTDRAYINEIETISDSYKTEILESPTMTIYLLPKSIDMAGLKTPSQEEKEDWQELIGKIGTWQQETKHLPLPDISLKSLMVEEVLPYKIYEKEHIKYIVTESNGALKRTTLYLPTDSVPQEELPALFLYSEFLGKAASERTPFEEVMDIDVMAVEREKLCPYLKISVISNQDQDIMKTFNEVNEALLEKDAVWYEAQLQSFMNRFKEQFSSDVLGTLKWLNTSAQSGYKRYLFETHYPLYTYCAYMKNSHSTAYIEAIKEIAGKTKPVEGSVIGIQGDKSFNQEQLKKYENYFKANPVEKNVEMEYSFIKSANLNIYYKNTPVDYLLFSYDKGQDQLDGKDYVMASYITNQYLRPHIRLEQGAYGSTMIASYPNNLILYTYRDPDILASIKHITVLSSVLREELDEEALNIARIDALSQVQNQLNFIGNPLEKGIQIEKMILLGIKPEKLLKLQKEIVKCNLKDLDEKLSLLPYLFDSGQMSVCTGRSHIKSTKEANIYRVK</sequence>
<organism evidence="3 4">
    <name type="scientific">Zhenhengia yiwuensis</name>
    <dbReference type="NCBI Taxonomy" id="2763666"/>
    <lineage>
        <taxon>Bacteria</taxon>
        <taxon>Bacillati</taxon>
        <taxon>Bacillota</taxon>
        <taxon>Clostridia</taxon>
        <taxon>Lachnospirales</taxon>
        <taxon>Lachnospiraceae</taxon>
        <taxon>Zhenhengia</taxon>
    </lineage>
</organism>